<name>A0A2J6Q0Y4_9HELO</name>
<dbReference type="GO" id="GO:0006559">
    <property type="term" value="P:L-phenylalanine catabolic process"/>
    <property type="evidence" value="ECO:0007669"/>
    <property type="project" value="TreeGrafter"/>
</dbReference>
<sequence length="267" mass="30409">MSHSSPRVQYQLIGAHTRYSSWTARIETLLEYFSIPYTPITLNVVVNKGSALPYSPTGFVPALIVTTDDASDAPLTITDSLSIAEYLAESHPNLPLWPKDARLRALARSAVAEIHSGFAELRNTYGCNFLGQYSGSIPINEKARKEIERMLTIWGDARKVTAQRLKKLGKENEDEGFLFGRFGIADAFFWVVLWRFRTYNLPLDTATPEALAWMKKMWEDPCLEKLGESYWKQAEDPQSLVPVYEDIFKDVPSVTYGRVTKDWEFRV</sequence>
<dbReference type="SUPFAM" id="SSF47616">
    <property type="entry name" value="GST C-terminal domain-like"/>
    <property type="match status" value="1"/>
</dbReference>
<dbReference type="STRING" id="1745343.A0A2J6Q0Y4"/>
<keyword evidence="2" id="KW-0808">Transferase</keyword>
<keyword evidence="3" id="KW-1185">Reference proteome</keyword>
<dbReference type="CDD" id="cd03194">
    <property type="entry name" value="GST_C_3"/>
    <property type="match status" value="1"/>
</dbReference>
<dbReference type="SUPFAM" id="SSF52833">
    <property type="entry name" value="Thioredoxin-like"/>
    <property type="match status" value="1"/>
</dbReference>
<evidence type="ECO:0000259" key="1">
    <source>
        <dbReference type="PROSITE" id="PS50404"/>
    </source>
</evidence>
<dbReference type="Gene3D" id="1.20.1050.10">
    <property type="match status" value="1"/>
</dbReference>
<dbReference type="PANTHER" id="PTHR42673">
    <property type="entry name" value="MALEYLACETOACETATE ISOMERASE"/>
    <property type="match status" value="1"/>
</dbReference>
<dbReference type="InterPro" id="IPR036249">
    <property type="entry name" value="Thioredoxin-like_sf"/>
</dbReference>
<feature type="domain" description="GST N-terminal" evidence="1">
    <location>
        <begin position="10"/>
        <end position="95"/>
    </location>
</feature>
<protein>
    <submittedName>
        <fullName evidence="2">Glutamine amidotransferase subunit pdxT</fullName>
    </submittedName>
</protein>
<accession>A0A2J6Q0Y4</accession>
<keyword evidence="2" id="KW-0315">Glutamine amidotransferase</keyword>
<dbReference type="InterPro" id="IPR036282">
    <property type="entry name" value="Glutathione-S-Trfase_C_sf"/>
</dbReference>
<dbReference type="OrthoDB" id="249703at2759"/>
<gene>
    <name evidence="2" type="ORF">NA56DRAFT_646832</name>
</gene>
<dbReference type="PROSITE" id="PS50404">
    <property type="entry name" value="GST_NTER"/>
    <property type="match status" value="1"/>
</dbReference>
<proteinExistence type="predicted"/>
<evidence type="ECO:0000313" key="2">
    <source>
        <dbReference type="EMBL" id="PMD19950.1"/>
    </source>
</evidence>
<organism evidence="2 3">
    <name type="scientific">Hyaloscypha hepaticicola</name>
    <dbReference type="NCBI Taxonomy" id="2082293"/>
    <lineage>
        <taxon>Eukaryota</taxon>
        <taxon>Fungi</taxon>
        <taxon>Dikarya</taxon>
        <taxon>Ascomycota</taxon>
        <taxon>Pezizomycotina</taxon>
        <taxon>Leotiomycetes</taxon>
        <taxon>Helotiales</taxon>
        <taxon>Hyaloscyphaceae</taxon>
        <taxon>Hyaloscypha</taxon>
    </lineage>
</organism>
<dbReference type="GO" id="GO:0004364">
    <property type="term" value="F:glutathione transferase activity"/>
    <property type="evidence" value="ECO:0007669"/>
    <property type="project" value="TreeGrafter"/>
</dbReference>
<dbReference type="EMBL" id="KZ613487">
    <property type="protein sequence ID" value="PMD19950.1"/>
    <property type="molecule type" value="Genomic_DNA"/>
</dbReference>
<dbReference type="Proteomes" id="UP000235672">
    <property type="component" value="Unassembled WGS sequence"/>
</dbReference>
<dbReference type="AlphaFoldDB" id="A0A2J6Q0Y4"/>
<dbReference type="GO" id="GO:0006749">
    <property type="term" value="P:glutathione metabolic process"/>
    <property type="evidence" value="ECO:0007669"/>
    <property type="project" value="TreeGrafter"/>
</dbReference>
<dbReference type="Gene3D" id="3.40.30.10">
    <property type="entry name" value="Glutaredoxin"/>
    <property type="match status" value="1"/>
</dbReference>
<evidence type="ECO:0000313" key="3">
    <source>
        <dbReference type="Proteomes" id="UP000235672"/>
    </source>
</evidence>
<dbReference type="Pfam" id="PF13410">
    <property type="entry name" value="GST_C_2"/>
    <property type="match status" value="1"/>
</dbReference>
<dbReference type="PANTHER" id="PTHR42673:SF22">
    <property type="entry name" value="GST N-TERMINAL DOMAIN-CONTAINING PROTEIN"/>
    <property type="match status" value="1"/>
</dbReference>
<dbReference type="GO" id="GO:0016034">
    <property type="term" value="F:maleylacetoacetate isomerase activity"/>
    <property type="evidence" value="ECO:0007669"/>
    <property type="project" value="TreeGrafter"/>
</dbReference>
<dbReference type="InterPro" id="IPR004045">
    <property type="entry name" value="Glutathione_S-Trfase_N"/>
</dbReference>
<dbReference type="Pfam" id="PF13417">
    <property type="entry name" value="GST_N_3"/>
    <property type="match status" value="1"/>
</dbReference>
<reference evidence="2 3" key="1">
    <citation type="submission" date="2016-05" db="EMBL/GenBank/DDBJ databases">
        <title>A degradative enzymes factory behind the ericoid mycorrhizal symbiosis.</title>
        <authorList>
            <consortium name="DOE Joint Genome Institute"/>
            <person name="Martino E."/>
            <person name="Morin E."/>
            <person name="Grelet G."/>
            <person name="Kuo A."/>
            <person name="Kohler A."/>
            <person name="Daghino S."/>
            <person name="Barry K."/>
            <person name="Choi C."/>
            <person name="Cichocki N."/>
            <person name="Clum A."/>
            <person name="Copeland A."/>
            <person name="Hainaut M."/>
            <person name="Haridas S."/>
            <person name="Labutti K."/>
            <person name="Lindquist E."/>
            <person name="Lipzen A."/>
            <person name="Khouja H.-R."/>
            <person name="Murat C."/>
            <person name="Ohm R."/>
            <person name="Olson A."/>
            <person name="Spatafora J."/>
            <person name="Veneault-Fourrey C."/>
            <person name="Henrissat B."/>
            <person name="Grigoriev I."/>
            <person name="Martin F."/>
            <person name="Perotto S."/>
        </authorList>
    </citation>
    <scope>NUCLEOTIDE SEQUENCE [LARGE SCALE GENOMIC DNA]</scope>
    <source>
        <strain evidence="2 3">UAMH 7357</strain>
    </source>
</reference>